<dbReference type="Proteomes" id="UP001143910">
    <property type="component" value="Unassembled WGS sequence"/>
</dbReference>
<reference evidence="1" key="1">
    <citation type="submission" date="2022-08" db="EMBL/GenBank/DDBJ databases">
        <title>Genome Sequence of Lecanicillium fungicola.</title>
        <authorList>
            <person name="Buettner E."/>
        </authorList>
    </citation>
    <scope>NUCLEOTIDE SEQUENCE</scope>
    <source>
        <strain evidence="1">Babe33</strain>
    </source>
</reference>
<organism evidence="1 2">
    <name type="scientific">Zarea fungicola</name>
    <dbReference type="NCBI Taxonomy" id="93591"/>
    <lineage>
        <taxon>Eukaryota</taxon>
        <taxon>Fungi</taxon>
        <taxon>Dikarya</taxon>
        <taxon>Ascomycota</taxon>
        <taxon>Pezizomycotina</taxon>
        <taxon>Sordariomycetes</taxon>
        <taxon>Hypocreomycetidae</taxon>
        <taxon>Hypocreales</taxon>
        <taxon>Cordycipitaceae</taxon>
        <taxon>Zarea</taxon>
    </lineage>
</organism>
<accession>A0ACC1N5T7</accession>
<proteinExistence type="predicted"/>
<keyword evidence="2" id="KW-1185">Reference proteome</keyword>
<name>A0ACC1N5T7_9HYPO</name>
<comment type="caution">
    <text evidence="1">The sequence shown here is derived from an EMBL/GenBank/DDBJ whole genome shotgun (WGS) entry which is preliminary data.</text>
</comment>
<dbReference type="EMBL" id="JANJQO010000915">
    <property type="protein sequence ID" value="KAJ2973818.1"/>
    <property type="molecule type" value="Genomic_DNA"/>
</dbReference>
<evidence type="ECO:0000313" key="1">
    <source>
        <dbReference type="EMBL" id="KAJ2973818.1"/>
    </source>
</evidence>
<sequence length="418" mass="46938">MDTGSIQASETARPSYERTKAAKLSRYGHFVSQRYLRMVKMLAETGSTPKDLGYCWWSTTMGIVTDQVVGQTHDERFVRTLCDTEINLVKLRSFGHPLSDWVPLVRISEVMKLNLASKLRTIVKNAGFSVPDILVDTEGKRINALASKQTKYCKEQLNSLLKRVNQGDTTPSQLGDLFRALPEPLSEKEQFQLVFTLSGAGMPIGTTLNWLIGYMASHPELQDKAFRAIQEEYHGQVPDPHDTDRVEYLKALATEAGRYWTVVRLGLLRETFNDSQLDDAFIPQGTIVVFNSFQINRDPVAYDYPDAFIPERWINGHQGRTDVPGIVGDKIGVPHMGHGTGRRFCPGVASLRDVFPAFRACRQTSADMDPVRDQIDACERQAVPCATGIRVVPRNPEQLATWISEGHQNLQDFVAPWV</sequence>
<evidence type="ECO:0000313" key="2">
    <source>
        <dbReference type="Proteomes" id="UP001143910"/>
    </source>
</evidence>
<protein>
    <submittedName>
        <fullName evidence="1">Uncharacterized protein</fullName>
    </submittedName>
</protein>
<gene>
    <name evidence="1" type="ORF">NQ176_g6391</name>
</gene>